<proteinExistence type="predicted"/>
<dbReference type="AlphaFoldDB" id="A0A6J1CEB7"/>
<accession>A0A6J1CEB7</accession>
<feature type="region of interest" description="Disordered" evidence="1">
    <location>
        <begin position="68"/>
        <end position="96"/>
    </location>
</feature>
<name>A0A6J1CEB7_MOMCH</name>
<gene>
    <name evidence="3" type="primary">LOC111010760</name>
</gene>
<evidence type="ECO:0000256" key="1">
    <source>
        <dbReference type="SAM" id="MobiDB-lite"/>
    </source>
</evidence>
<keyword evidence="2" id="KW-1185">Reference proteome</keyword>
<evidence type="ECO:0000313" key="2">
    <source>
        <dbReference type="Proteomes" id="UP000504603"/>
    </source>
</evidence>
<feature type="non-terminal residue" evidence="3">
    <location>
        <position position="121"/>
    </location>
</feature>
<dbReference type="KEGG" id="mcha:111010760"/>
<protein>
    <submittedName>
        <fullName evidence="3">Uncharacterized protein LOC111010760</fullName>
    </submittedName>
</protein>
<feature type="compositionally biased region" description="Polar residues" evidence="1">
    <location>
        <begin position="68"/>
        <end position="77"/>
    </location>
</feature>
<dbReference type="Proteomes" id="UP000504603">
    <property type="component" value="Unplaced"/>
</dbReference>
<dbReference type="GeneID" id="111010760"/>
<organism evidence="2 3">
    <name type="scientific">Momordica charantia</name>
    <name type="common">Bitter gourd</name>
    <name type="synonym">Balsam pear</name>
    <dbReference type="NCBI Taxonomy" id="3673"/>
    <lineage>
        <taxon>Eukaryota</taxon>
        <taxon>Viridiplantae</taxon>
        <taxon>Streptophyta</taxon>
        <taxon>Embryophyta</taxon>
        <taxon>Tracheophyta</taxon>
        <taxon>Spermatophyta</taxon>
        <taxon>Magnoliopsida</taxon>
        <taxon>eudicotyledons</taxon>
        <taxon>Gunneridae</taxon>
        <taxon>Pentapetalae</taxon>
        <taxon>rosids</taxon>
        <taxon>fabids</taxon>
        <taxon>Cucurbitales</taxon>
        <taxon>Cucurbitaceae</taxon>
        <taxon>Momordiceae</taxon>
        <taxon>Momordica</taxon>
    </lineage>
</organism>
<dbReference type="RefSeq" id="XP_022139986.1">
    <property type="nucleotide sequence ID" value="XM_022284294.1"/>
</dbReference>
<evidence type="ECO:0000313" key="3">
    <source>
        <dbReference type="RefSeq" id="XP_022139986.1"/>
    </source>
</evidence>
<reference evidence="3" key="1">
    <citation type="submission" date="2025-08" db="UniProtKB">
        <authorList>
            <consortium name="RefSeq"/>
        </authorList>
    </citation>
    <scope>IDENTIFICATION</scope>
</reference>
<sequence>MEATKIATPRPRGVPVKRATMLRNGTKKTKWYWKLKFGIRLNAIKKALSSSLHQHRLRLTCSTAMNNNGHLTPQNGAVSPLVIHPSNSKSSKNKKNELRLAKPLASLLRMPLRAADFIDYG</sequence>